<dbReference type="PROSITE" id="PS50262">
    <property type="entry name" value="G_PROTEIN_RECEP_F1_2"/>
    <property type="match status" value="1"/>
</dbReference>
<organism evidence="11 12">
    <name type="scientific">Opisthorchis viverrini</name>
    <name type="common">Southeast Asian liver fluke</name>
    <dbReference type="NCBI Taxonomy" id="6198"/>
    <lineage>
        <taxon>Eukaryota</taxon>
        <taxon>Metazoa</taxon>
        <taxon>Spiralia</taxon>
        <taxon>Lophotrochozoa</taxon>
        <taxon>Platyhelminthes</taxon>
        <taxon>Trematoda</taxon>
        <taxon>Digenea</taxon>
        <taxon>Opisthorchiida</taxon>
        <taxon>Opisthorchiata</taxon>
        <taxon>Opisthorchiidae</taxon>
        <taxon>Opisthorchis</taxon>
    </lineage>
</organism>
<evidence type="ECO:0000313" key="12">
    <source>
        <dbReference type="Proteomes" id="UP000054324"/>
    </source>
</evidence>
<dbReference type="InterPro" id="IPR000276">
    <property type="entry name" value="GPCR_Rhodpsn"/>
</dbReference>
<evidence type="ECO:0000256" key="7">
    <source>
        <dbReference type="ARBA" id="ARBA00023224"/>
    </source>
</evidence>
<feature type="transmembrane region" description="Helical" evidence="9">
    <location>
        <begin position="205"/>
        <end position="225"/>
    </location>
</feature>
<dbReference type="RefSeq" id="XP_009169728.1">
    <property type="nucleotide sequence ID" value="XM_009171464.1"/>
</dbReference>
<feature type="transmembrane region" description="Helical" evidence="9">
    <location>
        <begin position="141"/>
        <end position="163"/>
    </location>
</feature>
<keyword evidence="3 9" id="KW-1133">Transmembrane helix</keyword>
<proteinExistence type="predicted"/>
<gene>
    <name evidence="11" type="ORF">T265_06254</name>
</gene>
<dbReference type="PRINTS" id="PR00237">
    <property type="entry name" value="GPCRRHODOPSN"/>
</dbReference>
<dbReference type="GeneID" id="20320436"/>
<feature type="region of interest" description="Disordered" evidence="8">
    <location>
        <begin position="419"/>
        <end position="438"/>
    </location>
</feature>
<sequence length="452" mass="50425">MDQQNSTLFHDLEQSYVMQIGGLCLKIYASLLLLVGIPANIICGIIMGGNRSNRMTTRFLMIVLSIADSAVLLVAVLRYWTMRVLKWDPRLIGPTACKLHTFSVGCSTDYAVGALCALAVERLLVVAFPHKANSIVNMCSVTFGMGGFGLLVVAKNMLIFWLVGSTKPGISDKTNMSLPIRIGTSDCTPLPEYRQIFKIFTKVDLVSFAVLPYIILFSSNLFIYVKLRNQQALLRRAKPKSPLSRLRQSIREEGQHPVRNEPLSSDGKAITNTNRLQSIISRSGTDKRTKRRPDGVIKLLTALTLIHVICTLPGTLFTFITSYPKNLVSIRKDVEELLKSGLVMLVFTNNAINFFGYYASSTAFRESFCGMFRCDWHKSVCQQRLFNHCGCRCVKHKQISGSEFVQLVVTPPGVKVASTRPTERERNVANSQGSLKESPQRIIDAKVDSFQE</sequence>
<dbReference type="CDD" id="cd00637">
    <property type="entry name" value="7tm_classA_rhodopsin-like"/>
    <property type="match status" value="1"/>
</dbReference>
<feature type="domain" description="G-protein coupled receptors family 1 profile" evidence="10">
    <location>
        <begin position="39"/>
        <end position="357"/>
    </location>
</feature>
<evidence type="ECO:0000256" key="1">
    <source>
        <dbReference type="ARBA" id="ARBA00004141"/>
    </source>
</evidence>
<feature type="transmembrane region" description="Helical" evidence="9">
    <location>
        <begin position="340"/>
        <end position="359"/>
    </location>
</feature>
<dbReference type="PANTHER" id="PTHR24243">
    <property type="entry name" value="G-PROTEIN COUPLED RECEPTOR"/>
    <property type="match status" value="1"/>
</dbReference>
<dbReference type="Gene3D" id="1.20.1070.10">
    <property type="entry name" value="Rhodopsin 7-helix transmembrane proteins"/>
    <property type="match status" value="1"/>
</dbReference>
<dbReference type="KEGG" id="ovi:T265_06254"/>
<dbReference type="Proteomes" id="UP000054324">
    <property type="component" value="Unassembled WGS sequence"/>
</dbReference>
<keyword evidence="7" id="KW-0807">Transducer</keyword>
<reference evidence="11 12" key="1">
    <citation type="submission" date="2013-11" db="EMBL/GenBank/DDBJ databases">
        <title>Opisthorchis viverrini - life in the bile duct.</title>
        <authorList>
            <person name="Young N.D."/>
            <person name="Nagarajan N."/>
            <person name="Lin S.J."/>
            <person name="Korhonen P.K."/>
            <person name="Jex A.R."/>
            <person name="Hall R.S."/>
            <person name="Safavi-Hemami H."/>
            <person name="Kaewkong W."/>
            <person name="Bertrand D."/>
            <person name="Gao S."/>
            <person name="Seet Q."/>
            <person name="Wongkham S."/>
            <person name="Teh B.T."/>
            <person name="Wongkham C."/>
            <person name="Intapan P.M."/>
            <person name="Maleewong W."/>
            <person name="Yang X."/>
            <person name="Hu M."/>
            <person name="Wang Z."/>
            <person name="Hofmann A."/>
            <person name="Sternberg P.W."/>
            <person name="Tan P."/>
            <person name="Wang J."/>
            <person name="Gasser R.B."/>
        </authorList>
    </citation>
    <scope>NUCLEOTIDE SEQUENCE [LARGE SCALE GENOMIC DNA]</scope>
</reference>
<evidence type="ECO:0000256" key="6">
    <source>
        <dbReference type="ARBA" id="ARBA00023170"/>
    </source>
</evidence>
<dbReference type="OrthoDB" id="9983318at2759"/>
<evidence type="ECO:0000256" key="4">
    <source>
        <dbReference type="ARBA" id="ARBA00023040"/>
    </source>
</evidence>
<evidence type="ECO:0000259" key="10">
    <source>
        <dbReference type="PROSITE" id="PS50262"/>
    </source>
</evidence>
<dbReference type="AlphaFoldDB" id="A0A074ZL72"/>
<feature type="compositionally biased region" description="Basic and acidic residues" evidence="8">
    <location>
        <begin position="249"/>
        <end position="259"/>
    </location>
</feature>
<evidence type="ECO:0000256" key="8">
    <source>
        <dbReference type="SAM" id="MobiDB-lite"/>
    </source>
</evidence>
<dbReference type="EMBL" id="KL596745">
    <property type="protein sequence ID" value="KER26537.1"/>
    <property type="molecule type" value="Genomic_DNA"/>
</dbReference>
<dbReference type="SUPFAM" id="SSF81321">
    <property type="entry name" value="Family A G protein-coupled receptor-like"/>
    <property type="match status" value="1"/>
</dbReference>
<keyword evidence="12" id="KW-1185">Reference proteome</keyword>
<keyword evidence="5 9" id="KW-0472">Membrane</keyword>
<dbReference type="GO" id="GO:0004930">
    <property type="term" value="F:G protein-coupled receptor activity"/>
    <property type="evidence" value="ECO:0007669"/>
    <property type="project" value="UniProtKB-KW"/>
</dbReference>
<feature type="transmembrane region" description="Helical" evidence="9">
    <location>
        <begin position="27"/>
        <end position="47"/>
    </location>
</feature>
<keyword evidence="2 9" id="KW-0812">Transmembrane</keyword>
<dbReference type="CTD" id="20320436"/>
<dbReference type="Pfam" id="PF00001">
    <property type="entry name" value="7tm_1"/>
    <property type="match status" value="1"/>
</dbReference>
<evidence type="ECO:0000256" key="9">
    <source>
        <dbReference type="SAM" id="Phobius"/>
    </source>
</evidence>
<name>A0A074ZL72_OPIVI</name>
<feature type="compositionally biased region" description="Polar residues" evidence="8">
    <location>
        <begin position="428"/>
        <end position="437"/>
    </location>
</feature>
<protein>
    <recommendedName>
        <fullName evidence="10">G-protein coupled receptors family 1 profile domain-containing protein</fullName>
    </recommendedName>
</protein>
<feature type="transmembrane region" description="Helical" evidence="9">
    <location>
        <begin position="59"/>
        <end position="80"/>
    </location>
</feature>
<keyword evidence="4" id="KW-0297">G-protein coupled receptor</keyword>
<evidence type="ECO:0000313" key="11">
    <source>
        <dbReference type="EMBL" id="KER26537.1"/>
    </source>
</evidence>
<dbReference type="PANTHER" id="PTHR24243:SF230">
    <property type="entry name" value="G-PROTEIN COUPLED RECEPTORS FAMILY 1 PROFILE DOMAIN-CONTAINING PROTEIN"/>
    <property type="match status" value="1"/>
</dbReference>
<accession>A0A074ZL72</accession>
<keyword evidence="6" id="KW-0675">Receptor</keyword>
<feature type="region of interest" description="Disordered" evidence="8">
    <location>
        <begin position="244"/>
        <end position="269"/>
    </location>
</feature>
<feature type="transmembrane region" description="Helical" evidence="9">
    <location>
        <begin position="296"/>
        <end position="320"/>
    </location>
</feature>
<evidence type="ECO:0000256" key="5">
    <source>
        <dbReference type="ARBA" id="ARBA00023136"/>
    </source>
</evidence>
<dbReference type="InterPro" id="IPR017452">
    <property type="entry name" value="GPCR_Rhodpsn_7TM"/>
</dbReference>
<dbReference type="GO" id="GO:0005886">
    <property type="term" value="C:plasma membrane"/>
    <property type="evidence" value="ECO:0007669"/>
    <property type="project" value="TreeGrafter"/>
</dbReference>
<comment type="subcellular location">
    <subcellularLocation>
        <location evidence="1">Membrane</location>
        <topology evidence="1">Multi-pass membrane protein</topology>
    </subcellularLocation>
</comment>
<evidence type="ECO:0000256" key="3">
    <source>
        <dbReference type="ARBA" id="ARBA00022989"/>
    </source>
</evidence>
<evidence type="ECO:0000256" key="2">
    <source>
        <dbReference type="ARBA" id="ARBA00022692"/>
    </source>
</evidence>